<dbReference type="NCBIfam" id="NF006764">
    <property type="entry name" value="PRK09285.1"/>
    <property type="match status" value="1"/>
</dbReference>
<sequence length="465" mass="50858">MSPLSIQPLSPLDGRYQAQVAALGEHLSEAGLNRARIQVEVEWLIHLTDAELFGSRRLTADEARQLRAIVTEFGDDDIADLARREAVTRHDVKAVEYLVRDKLAALGLTEIAELTHFACTSEDINNLAYALTIRAAVRDVWMPRARSLVETLRALALELRDQPMLAHTHGQPATPTTMGKELAVTVHRLELLLATVDAIEYRGKFSGATGTFSAHLAAEPDHDWISASRDFVTGLGLTWNPLTTQIESHDWQAQLYQRISHVGRVLHNLCTDVWSYISMGYFRQIPQPGATGSSTMPHKINPIRFENAEANLELASALLDSLAATLVTSRLQRDLTDSTTQRNVGVALGHSLLALDNISKGLGEIAIDPDALARDLDGNWEVLGEAIQTVIRAEVTAGRSSIADPYAMLKELTRGHRIGGDELRAFVEGLDISSEAKARLVALTPHGYVGAASRLVDFIDPALAE</sequence>
<dbReference type="PANTHER" id="PTHR43411">
    <property type="entry name" value="ADENYLOSUCCINATE LYASE"/>
    <property type="match status" value="1"/>
</dbReference>
<dbReference type="InterPro" id="IPR022761">
    <property type="entry name" value="Fumarate_lyase_N"/>
</dbReference>
<comment type="pathway">
    <text evidence="1">Purine metabolism; IMP biosynthesis via de novo pathway; 5-amino-1-(5-phospho-D-ribosyl)imidazole-4-carboxamide from 5-amino-1-(5-phospho-D-ribosyl)imidazole-4-carboxylate: step 2/2.</text>
</comment>
<dbReference type="InterPro" id="IPR020557">
    <property type="entry name" value="Fumarate_lyase_CS"/>
</dbReference>
<comment type="function">
    <text evidence="5">Catalyzes two reactions in de novo purine nucleotide biosynthesis. Catalyzes the breakdown of 5-aminoimidazole- (N-succinylocarboxamide) ribotide (SAICAR or 2-[5-amino-1-(5-phospho-beta-D-ribosyl)imidazole-4-carboxamido]succinate) to 5-aminoimidazole-4-carboxamide ribotide (AICAR or 5-amino-1-(5-phospho-beta-D-ribosyl)imidazole-4-carboxamide) and fumarate, and of adenylosuccinate (ADS or N(6)-(1,2-dicarboxyethyl)-AMP) to adenosine monophosphate (AMP) and fumarate.</text>
</comment>
<feature type="domain" description="Adenylosuccinate lyase PurB C-terminal" evidence="7">
    <location>
        <begin position="329"/>
        <end position="449"/>
    </location>
</feature>
<proteinExistence type="predicted"/>
<evidence type="ECO:0000256" key="3">
    <source>
        <dbReference type="ARBA" id="ARBA00022755"/>
    </source>
</evidence>
<dbReference type="InterPro" id="IPR024083">
    <property type="entry name" value="Fumarase/histidase_N"/>
</dbReference>
<dbReference type="SUPFAM" id="SSF48557">
    <property type="entry name" value="L-aspartase-like"/>
    <property type="match status" value="1"/>
</dbReference>
<protein>
    <submittedName>
        <fullName evidence="8">Adenylosuccinate lyase</fullName>
        <ecNumber evidence="8">4.3.2.2</ecNumber>
    </submittedName>
</protein>
<keyword evidence="9" id="KW-1185">Reference proteome</keyword>
<evidence type="ECO:0000313" key="9">
    <source>
        <dbReference type="Proteomes" id="UP001060039"/>
    </source>
</evidence>
<name>A0ABY5FZA9_9MICO</name>
<keyword evidence="4 8" id="KW-0456">Lyase</keyword>
<comment type="pathway">
    <text evidence="2">Purine metabolism; AMP biosynthesis via de novo pathway; AMP from IMP: step 2/2.</text>
</comment>
<dbReference type="Pfam" id="PF00206">
    <property type="entry name" value="Lyase_1"/>
    <property type="match status" value="1"/>
</dbReference>
<dbReference type="Gene3D" id="1.10.275.10">
    <property type="entry name" value="Fumarase/aspartase (N-terminal domain)"/>
    <property type="match status" value="1"/>
</dbReference>
<evidence type="ECO:0000256" key="2">
    <source>
        <dbReference type="ARBA" id="ARBA00004734"/>
    </source>
</evidence>
<gene>
    <name evidence="8" type="primary">purB</name>
    <name evidence="8" type="ORF">NNL39_05040</name>
</gene>
<evidence type="ECO:0000259" key="6">
    <source>
        <dbReference type="Pfam" id="PF00206"/>
    </source>
</evidence>
<dbReference type="Proteomes" id="UP001060039">
    <property type="component" value="Chromosome"/>
</dbReference>
<dbReference type="PROSITE" id="PS00163">
    <property type="entry name" value="FUMARATE_LYASES"/>
    <property type="match status" value="1"/>
</dbReference>
<dbReference type="PANTHER" id="PTHR43411:SF1">
    <property type="entry name" value="ADENYLOSUCCINATE LYASE"/>
    <property type="match status" value="1"/>
</dbReference>
<accession>A0ABY5FZA9</accession>
<evidence type="ECO:0000256" key="5">
    <source>
        <dbReference type="ARBA" id="ARBA00025012"/>
    </source>
</evidence>
<reference evidence="8" key="1">
    <citation type="submission" date="2022-07" db="EMBL/GenBank/DDBJ databases">
        <title>Taxonomic analysis of Microcella humidisoli nov. sp., isolated from riverside soil.</title>
        <authorList>
            <person name="Molina K.M."/>
            <person name="Kim S.B."/>
        </authorList>
    </citation>
    <scope>NUCLEOTIDE SEQUENCE</scope>
    <source>
        <strain evidence="8">MMS21-STM10</strain>
    </source>
</reference>
<evidence type="ECO:0000256" key="4">
    <source>
        <dbReference type="ARBA" id="ARBA00023239"/>
    </source>
</evidence>
<dbReference type="EMBL" id="CP101497">
    <property type="protein sequence ID" value="UTT63472.1"/>
    <property type="molecule type" value="Genomic_DNA"/>
</dbReference>
<dbReference type="InterPro" id="IPR047136">
    <property type="entry name" value="PurB_bact"/>
</dbReference>
<dbReference type="Gene3D" id="1.20.200.10">
    <property type="entry name" value="Fumarase/aspartase (Central domain)"/>
    <property type="match status" value="1"/>
</dbReference>
<dbReference type="GO" id="GO:0016829">
    <property type="term" value="F:lyase activity"/>
    <property type="evidence" value="ECO:0007669"/>
    <property type="project" value="UniProtKB-KW"/>
</dbReference>
<evidence type="ECO:0000259" key="7">
    <source>
        <dbReference type="Pfam" id="PF08328"/>
    </source>
</evidence>
<dbReference type="InterPro" id="IPR000362">
    <property type="entry name" value="Fumarate_lyase_fam"/>
</dbReference>
<feature type="domain" description="Fumarate lyase N-terminal" evidence="6">
    <location>
        <begin position="14"/>
        <end position="308"/>
    </location>
</feature>
<dbReference type="PRINTS" id="PR00149">
    <property type="entry name" value="FUMRATELYASE"/>
</dbReference>
<keyword evidence="3" id="KW-0658">Purine biosynthesis</keyword>
<organism evidence="8 9">
    <name type="scientific">Microcella humidisoli</name>
    <dbReference type="NCBI Taxonomy" id="2963406"/>
    <lineage>
        <taxon>Bacteria</taxon>
        <taxon>Bacillati</taxon>
        <taxon>Actinomycetota</taxon>
        <taxon>Actinomycetes</taxon>
        <taxon>Micrococcales</taxon>
        <taxon>Microbacteriaceae</taxon>
        <taxon>Microcella</taxon>
    </lineage>
</organism>
<evidence type="ECO:0000256" key="1">
    <source>
        <dbReference type="ARBA" id="ARBA00004706"/>
    </source>
</evidence>
<dbReference type="Pfam" id="PF08328">
    <property type="entry name" value="ASL_C"/>
    <property type="match status" value="1"/>
</dbReference>
<dbReference type="InterPro" id="IPR008948">
    <property type="entry name" value="L-Aspartase-like"/>
</dbReference>
<dbReference type="InterPro" id="IPR013539">
    <property type="entry name" value="PurB_C"/>
</dbReference>
<dbReference type="RefSeq" id="WP_255160603.1">
    <property type="nucleotide sequence ID" value="NZ_CP101497.1"/>
</dbReference>
<evidence type="ECO:0000313" key="8">
    <source>
        <dbReference type="EMBL" id="UTT63472.1"/>
    </source>
</evidence>
<dbReference type="Gene3D" id="1.10.40.30">
    <property type="entry name" value="Fumarase/aspartase (C-terminal domain)"/>
    <property type="match status" value="1"/>
</dbReference>
<dbReference type="EC" id="4.3.2.2" evidence="8"/>